<dbReference type="InterPro" id="IPR003018">
    <property type="entry name" value="GAF"/>
</dbReference>
<dbReference type="SMART" id="SM00911">
    <property type="entry name" value="HWE_HK"/>
    <property type="match status" value="1"/>
</dbReference>
<comment type="catalytic activity">
    <reaction evidence="1">
        <text>ATP + protein L-histidine = ADP + protein N-phospho-L-histidine.</text>
        <dbReference type="EC" id="2.7.13.3"/>
    </reaction>
</comment>
<dbReference type="InterPro" id="IPR029016">
    <property type="entry name" value="GAF-like_dom_sf"/>
</dbReference>
<protein>
    <recommendedName>
        <fullName evidence="2">histidine kinase</fullName>
        <ecNumber evidence="2">2.7.13.3</ecNumber>
    </recommendedName>
</protein>
<evidence type="ECO:0000256" key="7">
    <source>
        <dbReference type="ARBA" id="ARBA00022840"/>
    </source>
</evidence>
<evidence type="ECO:0000259" key="10">
    <source>
        <dbReference type="SMART" id="SM00911"/>
    </source>
</evidence>
<sequence length="380" mass="40774">MPHNDTPSSDLSFPSATPEGHRERLNALSRLTALARSELMDSMPEAVFDRAARLGSRILGVPVVLFSLVDDNRQYFKAATGLAEGLNQTPLTHSFCQYVVTAETPLAVPDAREHPLLRDNGAVHDLDVIAYLGVPVRGNDGAVLGSFCAIDGKPHDWTAEQLSDLRDLAAGVETELALRQALADGQLLVEELHHRVKNLFTVVSGIVRMSQSAGETPATLQNRLKALSSAHALIAPAIHANRPKELGTDLQTLIETLLLPHVATQARATLRGPEQQVGPTAATPLTLALYEMVTNAAKYGALADADARLTIGWVDDGERLTIQWEESGLHHSSEGETGSGFGSRLLGLTVEGQLGGKLNTVWTEGTLARTIQIPLATLQR</sequence>
<evidence type="ECO:0000259" key="9">
    <source>
        <dbReference type="SMART" id="SM00065"/>
    </source>
</evidence>
<evidence type="ECO:0000256" key="8">
    <source>
        <dbReference type="SAM" id="MobiDB-lite"/>
    </source>
</evidence>
<comment type="caution">
    <text evidence="11">The sequence shown here is derived from an EMBL/GenBank/DDBJ whole genome shotgun (WGS) entry which is preliminary data.</text>
</comment>
<dbReference type="PANTHER" id="PTHR41523">
    <property type="entry name" value="TWO-COMPONENT SYSTEM SENSOR PROTEIN"/>
    <property type="match status" value="1"/>
</dbReference>
<dbReference type="SUPFAM" id="SSF55874">
    <property type="entry name" value="ATPase domain of HSP90 chaperone/DNA topoisomerase II/histidine kinase"/>
    <property type="match status" value="1"/>
</dbReference>
<dbReference type="SUPFAM" id="SSF55781">
    <property type="entry name" value="GAF domain-like"/>
    <property type="match status" value="1"/>
</dbReference>
<feature type="domain" description="GAF" evidence="9">
    <location>
        <begin position="43"/>
        <end position="186"/>
    </location>
</feature>
<accession>A0ABT3GVH4</accession>
<evidence type="ECO:0000256" key="2">
    <source>
        <dbReference type="ARBA" id="ARBA00012438"/>
    </source>
</evidence>
<keyword evidence="5" id="KW-0547">Nucleotide-binding</keyword>
<feature type="compositionally biased region" description="Polar residues" evidence="8">
    <location>
        <begin position="1"/>
        <end position="15"/>
    </location>
</feature>
<proteinExistence type="predicted"/>
<dbReference type="Gene3D" id="3.30.450.40">
    <property type="match status" value="1"/>
</dbReference>
<dbReference type="EMBL" id="JAPDFL010000001">
    <property type="protein sequence ID" value="MCW1931528.1"/>
    <property type="molecule type" value="Genomic_DNA"/>
</dbReference>
<evidence type="ECO:0000256" key="3">
    <source>
        <dbReference type="ARBA" id="ARBA00022553"/>
    </source>
</evidence>
<dbReference type="PANTHER" id="PTHR41523:SF8">
    <property type="entry name" value="ETHYLENE RESPONSE SENSOR PROTEIN"/>
    <property type="match status" value="1"/>
</dbReference>
<dbReference type="EC" id="2.7.13.3" evidence="2"/>
<keyword evidence="12" id="KW-1185">Reference proteome</keyword>
<evidence type="ECO:0000256" key="6">
    <source>
        <dbReference type="ARBA" id="ARBA00022777"/>
    </source>
</evidence>
<dbReference type="InterPro" id="IPR036890">
    <property type="entry name" value="HATPase_C_sf"/>
</dbReference>
<keyword evidence="3" id="KW-0597">Phosphoprotein</keyword>
<feature type="region of interest" description="Disordered" evidence="8">
    <location>
        <begin position="1"/>
        <end position="20"/>
    </location>
</feature>
<feature type="domain" description="Signal transduction histidine kinase HWE region" evidence="10">
    <location>
        <begin position="191"/>
        <end position="274"/>
    </location>
</feature>
<organism evidence="11 12">
    <name type="scientific">Pararhodobacter zhoushanensis</name>
    <dbReference type="NCBI Taxonomy" id="2479545"/>
    <lineage>
        <taxon>Bacteria</taxon>
        <taxon>Pseudomonadati</taxon>
        <taxon>Pseudomonadota</taxon>
        <taxon>Alphaproteobacteria</taxon>
        <taxon>Rhodobacterales</taxon>
        <taxon>Paracoccaceae</taxon>
        <taxon>Pararhodobacter</taxon>
    </lineage>
</organism>
<dbReference type="Proteomes" id="UP001208938">
    <property type="component" value="Unassembled WGS sequence"/>
</dbReference>
<keyword evidence="7" id="KW-0067">ATP-binding</keyword>
<dbReference type="Pfam" id="PF07536">
    <property type="entry name" value="HWE_HK"/>
    <property type="match status" value="1"/>
</dbReference>
<name>A0ABT3GVH4_9RHOB</name>
<dbReference type="Gene3D" id="3.30.565.10">
    <property type="entry name" value="Histidine kinase-like ATPase, C-terminal domain"/>
    <property type="match status" value="1"/>
</dbReference>
<evidence type="ECO:0000313" key="11">
    <source>
        <dbReference type="EMBL" id="MCW1931528.1"/>
    </source>
</evidence>
<dbReference type="SMART" id="SM00065">
    <property type="entry name" value="GAF"/>
    <property type="match status" value="1"/>
</dbReference>
<reference evidence="11 12" key="1">
    <citation type="submission" date="2022-10" db="EMBL/GenBank/DDBJ databases">
        <title>Pararhodobacter sp. nov., isolated from marine algae.</title>
        <authorList>
            <person name="Choi B.J."/>
            <person name="Kim J.M."/>
            <person name="Lee J.K."/>
            <person name="Choi D.G."/>
            <person name="Jeon C.O."/>
        </authorList>
    </citation>
    <scope>NUCLEOTIDE SEQUENCE [LARGE SCALE GENOMIC DNA]</scope>
    <source>
        <strain evidence="11 12">ZQ420</strain>
    </source>
</reference>
<keyword evidence="4" id="KW-0808">Transferase</keyword>
<keyword evidence="6" id="KW-0418">Kinase</keyword>
<evidence type="ECO:0000256" key="1">
    <source>
        <dbReference type="ARBA" id="ARBA00000085"/>
    </source>
</evidence>
<evidence type="ECO:0000256" key="4">
    <source>
        <dbReference type="ARBA" id="ARBA00022679"/>
    </source>
</evidence>
<dbReference type="InterPro" id="IPR011102">
    <property type="entry name" value="Sig_transdc_His_kinase_HWE"/>
</dbReference>
<dbReference type="Pfam" id="PF01590">
    <property type="entry name" value="GAF"/>
    <property type="match status" value="1"/>
</dbReference>
<dbReference type="RefSeq" id="WP_264504637.1">
    <property type="nucleotide sequence ID" value="NZ_JAPDFL010000001.1"/>
</dbReference>
<evidence type="ECO:0000256" key="5">
    <source>
        <dbReference type="ARBA" id="ARBA00022741"/>
    </source>
</evidence>
<gene>
    <name evidence="11" type="ORF">OKW52_04440</name>
</gene>
<evidence type="ECO:0000313" key="12">
    <source>
        <dbReference type="Proteomes" id="UP001208938"/>
    </source>
</evidence>